<evidence type="ECO:0000313" key="4">
    <source>
        <dbReference type="Proteomes" id="UP000746747"/>
    </source>
</evidence>
<proteinExistence type="predicted"/>
<feature type="region of interest" description="Disordered" evidence="2">
    <location>
        <begin position="1375"/>
        <end position="1399"/>
    </location>
</feature>
<evidence type="ECO:0000256" key="2">
    <source>
        <dbReference type="SAM" id="MobiDB-lite"/>
    </source>
</evidence>
<comment type="caution">
    <text evidence="3">The sequence shown here is derived from an EMBL/GenBank/DDBJ whole genome shotgun (WGS) entry which is preliminary data.</text>
</comment>
<dbReference type="EMBL" id="CAKAEH010000778">
    <property type="protein sequence ID" value="CAG9531876.1"/>
    <property type="molecule type" value="Genomic_DNA"/>
</dbReference>
<organism evidence="3 4">
    <name type="scientific">Cercopithifilaria johnstoni</name>
    <dbReference type="NCBI Taxonomy" id="2874296"/>
    <lineage>
        <taxon>Eukaryota</taxon>
        <taxon>Metazoa</taxon>
        <taxon>Ecdysozoa</taxon>
        <taxon>Nematoda</taxon>
        <taxon>Chromadorea</taxon>
        <taxon>Rhabditida</taxon>
        <taxon>Spirurina</taxon>
        <taxon>Spiruromorpha</taxon>
        <taxon>Filarioidea</taxon>
        <taxon>Onchocercidae</taxon>
        <taxon>Cercopithifilaria</taxon>
    </lineage>
</organism>
<feature type="coiled-coil region" evidence="1">
    <location>
        <begin position="264"/>
        <end position="366"/>
    </location>
</feature>
<sequence>MNLSITVLNEVTPTAAHEETAVVNHNVSSTSAQLMPKKGILKRSSSHSNFPRNDATERNITGEFLEFKQSSDQFTDRPTTKIPKLTLTWSEKNAVAIFGDTTSDEAVTETDDFQIPIIASTSISQHSSSSKIPFIMHTTEEGAKSERQTAILYDDDENEDEEEMMKNEKEEAPHIDNEFDTVDTDVDTDDEQHDNAQMKSNGSIGNSHIAGKWWFGKSTKNVLHCTKWGCTHNHHDKESSDNGGKYLTPTQQRFKEIHHLKKQLKLALTQLEDKDLHLNELRNQLRDLESMVGSIKIMNEQRQLLQHKEINEDYEREKQKLIDKHEIRTRQLIQEAVDARAEMTRLQIALKELEEARIKVEVKDAEIMTEAIDDIVYSPKLLPPQQPSSPSPQIPSSPQVEHAMESRADQIPQDLPLQLQAYENEAMAWRIKAAQLEMVLQDQIFKTKQDATPELERCRNENECLRTYIKKMEANKSNHAMTDSGIQENLNLNSPIITIDCYSQRCEERKKQLEEENQCLLEKIKEDKLCLNEYEEDINFLRQTVHSMEEENKKNSLTMEQMFKEIEERTAEVEAANIIAVRLQSEMAIKTKAICYLEERHQVYRNTILDHDLVVKDESTKDWERGFSDPRYVINVSKRVQTDLTEETLRTNEVKFVNLADKLEVLKKELSSKESSMLERFQEIEKDLLMKNSLVGSLANQLEETDREATRTSDLHQKEREAFQEKLCELGQLVESVPILQFEIEKLQQERSLLECRLKNVKEEYEADLDAVLAESLKKYQEQSNYWAEKVSAMNASNEMLRNENIALRHSINDLKLRTQVQKADMSKRLTSSISHICQLKKQLNRSTRDVQVDVHPRVVSKYVACRPNARHKMTDIEKGDLSDEVEERLEVCQDELTTNGLQIATLQQKLVDSVQTQVEDRSLHTNYSSNNALPADKKLSTSMIVNDEKESKLMLNDNSREQIEELEKQNHDLAVQLHEIKTENQNILDDQRQQILHHISEFNNFRKELNQELGHYENERQKLTEARNAVLEKVKEERELLKNKTVLEKKCSNDSSSQSILQMGLSSIHTQEDSIAFADDHKKTAIDQKIRMKRWVSVPHLFRLSTIGKFSIATVTSNEITTLRERNSILARNNANLKQELIGLRRFIESSKRSTSRVFSNNDTISTYKSSSEAINKYSHGFDLAADLIQVQEDLENVIIQIDNSVITNKNENNHQKKSPSLSIIRQNIPSSSITELEHLKIALKNSHEEQKVLAEQLDRVTLDFQDACRELNLYKHELREDALKYSHNIRLPRTRSFAEIGRATIDLDEHMKWKEKAGTMFRELNRIRKEYRACDSERREIRMQLVMLRGELGLAQCQLAEMLSNQRREQRKSISNVSVISENGTSSSSMLNKRKKNKSRLLRGSRLDEFWDQIDSSSSIFFTACASMSSFNEIMCSKSEPELAATEFDGVREYRLSSYGYRDYHCGESRRPSVYLEKIQHNSEEHEKMIKNVAKRQIKSLDQIKHQEKDIREKDFCGTQSECRLPSYEEQSVKSRQKLRNLKKKVAVLEK</sequence>
<feature type="region of interest" description="Disordered" evidence="2">
    <location>
        <begin position="379"/>
        <end position="407"/>
    </location>
</feature>
<evidence type="ECO:0000313" key="3">
    <source>
        <dbReference type="EMBL" id="CAG9531876.1"/>
    </source>
</evidence>
<evidence type="ECO:0000256" key="1">
    <source>
        <dbReference type="SAM" id="Coils"/>
    </source>
</evidence>
<dbReference type="PANTHER" id="PTHR23159:SF31">
    <property type="entry name" value="CENTROSOME-ASSOCIATED PROTEIN CEP250 ISOFORM X1"/>
    <property type="match status" value="1"/>
</dbReference>
<keyword evidence="4" id="KW-1185">Reference proteome</keyword>
<keyword evidence="1" id="KW-0175">Coiled coil</keyword>
<feature type="coiled-coil region" evidence="1">
    <location>
        <begin position="503"/>
        <end position="551"/>
    </location>
</feature>
<reference evidence="3" key="1">
    <citation type="submission" date="2021-09" db="EMBL/GenBank/DDBJ databases">
        <authorList>
            <consortium name="Pathogen Informatics"/>
        </authorList>
    </citation>
    <scope>NUCLEOTIDE SEQUENCE</scope>
</reference>
<feature type="compositionally biased region" description="Pro residues" evidence="2">
    <location>
        <begin position="381"/>
        <end position="395"/>
    </location>
</feature>
<dbReference type="Proteomes" id="UP000746747">
    <property type="component" value="Unassembled WGS sequence"/>
</dbReference>
<accession>A0A8J2M234</accession>
<protein>
    <submittedName>
        <fullName evidence="3">Uncharacterized protein</fullName>
    </submittedName>
</protein>
<feature type="coiled-coil region" evidence="1">
    <location>
        <begin position="419"/>
        <end position="475"/>
    </location>
</feature>
<gene>
    <name evidence="3" type="ORF">CJOHNSTONI_LOCUS2243</name>
</gene>
<dbReference type="OrthoDB" id="5807119at2759"/>
<feature type="compositionally biased region" description="Polar residues" evidence="2">
    <location>
        <begin position="1375"/>
        <end position="1387"/>
    </location>
</feature>
<feature type="coiled-coil region" evidence="1">
    <location>
        <begin position="950"/>
        <end position="1041"/>
    </location>
</feature>
<name>A0A8J2M234_9BILA</name>
<dbReference type="PANTHER" id="PTHR23159">
    <property type="entry name" value="CENTROSOMAL PROTEIN 2"/>
    <property type="match status" value="1"/>
</dbReference>